<dbReference type="AlphaFoldDB" id="A0A6G1H3D5"/>
<feature type="region of interest" description="Disordered" evidence="1">
    <location>
        <begin position="1"/>
        <end position="40"/>
    </location>
</feature>
<gene>
    <name evidence="2" type="ORF">K402DRAFT_462862</name>
</gene>
<evidence type="ECO:0000313" key="3">
    <source>
        <dbReference type="Proteomes" id="UP000800041"/>
    </source>
</evidence>
<keyword evidence="3" id="KW-1185">Reference proteome</keyword>
<reference evidence="2" key="1">
    <citation type="journal article" date="2020" name="Stud. Mycol.">
        <title>101 Dothideomycetes genomes: a test case for predicting lifestyles and emergence of pathogens.</title>
        <authorList>
            <person name="Haridas S."/>
            <person name="Albert R."/>
            <person name="Binder M."/>
            <person name="Bloem J."/>
            <person name="Labutti K."/>
            <person name="Salamov A."/>
            <person name="Andreopoulos B."/>
            <person name="Baker S."/>
            <person name="Barry K."/>
            <person name="Bills G."/>
            <person name="Bluhm B."/>
            <person name="Cannon C."/>
            <person name="Castanera R."/>
            <person name="Culley D."/>
            <person name="Daum C."/>
            <person name="Ezra D."/>
            <person name="Gonzalez J."/>
            <person name="Henrissat B."/>
            <person name="Kuo A."/>
            <person name="Liang C."/>
            <person name="Lipzen A."/>
            <person name="Lutzoni F."/>
            <person name="Magnuson J."/>
            <person name="Mondo S."/>
            <person name="Nolan M."/>
            <person name="Ohm R."/>
            <person name="Pangilinan J."/>
            <person name="Park H.-J."/>
            <person name="Ramirez L."/>
            <person name="Alfaro M."/>
            <person name="Sun H."/>
            <person name="Tritt A."/>
            <person name="Yoshinaga Y."/>
            <person name="Zwiers L.-H."/>
            <person name="Turgeon B."/>
            <person name="Goodwin S."/>
            <person name="Spatafora J."/>
            <person name="Crous P."/>
            <person name="Grigoriev I."/>
        </authorList>
    </citation>
    <scope>NUCLEOTIDE SEQUENCE</scope>
    <source>
        <strain evidence="2">CBS 113979</strain>
    </source>
</reference>
<feature type="compositionally biased region" description="Polar residues" evidence="1">
    <location>
        <begin position="260"/>
        <end position="278"/>
    </location>
</feature>
<accession>A0A6G1H3D5</accession>
<feature type="compositionally biased region" description="Low complexity" evidence="1">
    <location>
        <begin position="1"/>
        <end position="35"/>
    </location>
</feature>
<protein>
    <submittedName>
        <fullName evidence="2">Uncharacterized protein</fullName>
    </submittedName>
</protein>
<evidence type="ECO:0000313" key="2">
    <source>
        <dbReference type="EMBL" id="KAF1987574.1"/>
    </source>
</evidence>
<organism evidence="2 3">
    <name type="scientific">Aulographum hederae CBS 113979</name>
    <dbReference type="NCBI Taxonomy" id="1176131"/>
    <lineage>
        <taxon>Eukaryota</taxon>
        <taxon>Fungi</taxon>
        <taxon>Dikarya</taxon>
        <taxon>Ascomycota</taxon>
        <taxon>Pezizomycotina</taxon>
        <taxon>Dothideomycetes</taxon>
        <taxon>Pleosporomycetidae</taxon>
        <taxon>Aulographales</taxon>
        <taxon>Aulographaceae</taxon>
    </lineage>
</organism>
<dbReference type="EMBL" id="ML977152">
    <property type="protein sequence ID" value="KAF1987574.1"/>
    <property type="molecule type" value="Genomic_DNA"/>
</dbReference>
<dbReference type="Proteomes" id="UP000800041">
    <property type="component" value="Unassembled WGS sequence"/>
</dbReference>
<name>A0A6G1H3D5_9PEZI</name>
<sequence>MESCRSNRASRSRSVFPVSQPTPGTSTSTTLTQPTADGQPIETFQVVSIPARPATAQDPASPNEKSLRLFSKAATNTMGAARAVNAASRQSVVRSPPGSGLNSCASRRISGRKNVGRGEASTSVLNSLPTNFRIGQSRKPTVSAPRITIKIGWSVLTAYPTVIKKGEDWVEVDCPCCHSNVSVRGNRSATWLKGPGYIVVHAKKGPCMKESGLSAEDITPEWVAQNGQVRVLAPEDIHEFLRGGQDRLGMVQRSPKQFFLSGQTGQLSRPHTAPAQSNKRSREDTNPPVEPSSSKSKRQKRAGGKMGEKKLGNRVTAKLGKMARRMTSANHDGDSTVSRGQSSIPDTNLAHFCPCELSDHPCGDTSCRMPKICRRLAKHDGTCVFRGHGVKPTCPDLVDLVSCECTNPGVCKFGHGQPEVRIHIEHSQSCSNHNVEIPDED</sequence>
<evidence type="ECO:0000256" key="1">
    <source>
        <dbReference type="SAM" id="MobiDB-lite"/>
    </source>
</evidence>
<feature type="region of interest" description="Disordered" evidence="1">
    <location>
        <begin position="260"/>
        <end position="311"/>
    </location>
</feature>
<proteinExistence type="predicted"/>